<dbReference type="PATRIC" id="fig|1107311.5.peg.656"/>
<dbReference type="RefSeq" id="WP_035630568.1">
    <property type="nucleotide sequence ID" value="NZ_AVCS01000013.1"/>
</dbReference>
<accession>A0A0A2MSQ1</accession>
<protein>
    <submittedName>
        <fullName evidence="1">Uncharacterized protein</fullName>
    </submittedName>
</protein>
<reference evidence="2" key="1">
    <citation type="submission" date="2013-09" db="EMBL/GenBank/DDBJ databases">
        <authorList>
            <person name="Zeng Z."/>
            <person name="Chen C."/>
        </authorList>
    </citation>
    <scope>NUCLEOTIDE SEQUENCE [LARGE SCALE GENOMIC DNA]</scope>
    <source>
        <strain evidence="2">DK69</strain>
    </source>
</reference>
<organism evidence="1 2">
    <name type="scientific">Flavobacterium enshiense DK69</name>
    <dbReference type="NCBI Taxonomy" id="1107311"/>
    <lineage>
        <taxon>Bacteria</taxon>
        <taxon>Pseudomonadati</taxon>
        <taxon>Bacteroidota</taxon>
        <taxon>Flavobacteriia</taxon>
        <taxon>Flavobacteriales</taxon>
        <taxon>Flavobacteriaceae</taxon>
        <taxon>Flavobacterium</taxon>
    </lineage>
</organism>
<name>A0A0A2MSQ1_9FLAO</name>
<gene>
    <name evidence="1" type="ORF">Q767_10645</name>
</gene>
<dbReference type="OrthoDB" id="1364908at2"/>
<comment type="caution">
    <text evidence="1">The sequence shown here is derived from an EMBL/GenBank/DDBJ whole genome shotgun (WGS) entry which is preliminary data.</text>
</comment>
<sequence>MKSIKIILAVVVVGLIALFVYKSSVSTEKRGLLAAPKNQFTERIEKEITELSKLPDNKFCKDTYDGVKFIIDDYYKPHPPQHPYGRLGKTQLENDQLKENFSKNLYSVYADKFIKQAFYVFGSSEWKIENIAFIRSECLELRKSNFLEKGSPVDKSFSKIQQILLKYDEINNFIETSNNFSSLDANLSSKFPFADLKIKISRIDTYKRNKLDNIYVNKCARLHNKLDSTKRNLVDTYLKYLEVKISKWMGFYYQFKFSTFNEYNNMIYDPLKTELDDFANNCNYYHYSYDSNRYNALQLKLKYDRQGAYKHIRD</sequence>
<reference evidence="1 2" key="2">
    <citation type="journal article" date="2015" name="Stand. Genomic Sci.">
        <title>High quality draft genomic sequence of Flavobacterium enshiense DK69(T) and comparison among Flavobacterium genomes.</title>
        <authorList>
            <person name="Zeng Z."/>
            <person name="Chen C."/>
            <person name="Du H."/>
            <person name="Wang G."/>
            <person name="Li M."/>
        </authorList>
    </citation>
    <scope>NUCLEOTIDE SEQUENCE [LARGE SCALE GENOMIC DNA]</scope>
    <source>
        <strain evidence="1 2">DK69</strain>
    </source>
</reference>
<dbReference type="STRING" id="1107311.Q767_10645"/>
<dbReference type="Proteomes" id="UP000030149">
    <property type="component" value="Unassembled WGS sequence"/>
</dbReference>
<dbReference type="AlphaFoldDB" id="A0A0A2MSQ1"/>
<dbReference type="EMBL" id="JRLZ01000009">
    <property type="protein sequence ID" value="KGO95667.1"/>
    <property type="molecule type" value="Genomic_DNA"/>
</dbReference>
<keyword evidence="2" id="KW-1185">Reference proteome</keyword>
<dbReference type="eggNOG" id="ENOG5030YY5">
    <property type="taxonomic scope" value="Bacteria"/>
</dbReference>
<evidence type="ECO:0000313" key="1">
    <source>
        <dbReference type="EMBL" id="KGO95667.1"/>
    </source>
</evidence>
<evidence type="ECO:0000313" key="2">
    <source>
        <dbReference type="Proteomes" id="UP000030149"/>
    </source>
</evidence>
<proteinExistence type="predicted"/>